<accession>A0A9W8A8F6</accession>
<gene>
    <name evidence="2" type="ORF">IWQ60_004401</name>
</gene>
<keyword evidence="3" id="KW-1185">Reference proteome</keyword>
<feature type="signal peptide" evidence="1">
    <location>
        <begin position="1"/>
        <end position="23"/>
    </location>
</feature>
<evidence type="ECO:0000313" key="3">
    <source>
        <dbReference type="Proteomes" id="UP001150569"/>
    </source>
</evidence>
<comment type="caution">
    <text evidence="2">The sequence shown here is derived from an EMBL/GenBank/DDBJ whole genome shotgun (WGS) entry which is preliminary data.</text>
</comment>
<protein>
    <submittedName>
        <fullName evidence="2">Uncharacterized protein</fullName>
    </submittedName>
</protein>
<organism evidence="2 3">
    <name type="scientific">Tieghemiomyces parasiticus</name>
    <dbReference type="NCBI Taxonomy" id="78921"/>
    <lineage>
        <taxon>Eukaryota</taxon>
        <taxon>Fungi</taxon>
        <taxon>Fungi incertae sedis</taxon>
        <taxon>Zoopagomycota</taxon>
        <taxon>Kickxellomycotina</taxon>
        <taxon>Dimargaritomycetes</taxon>
        <taxon>Dimargaritales</taxon>
        <taxon>Dimargaritaceae</taxon>
        <taxon>Tieghemiomyces</taxon>
    </lineage>
</organism>
<sequence length="204" mass="21966">MKYLALTHVALVLALTVVPASLAMPNATPTVEEPSVSTSDAALGGTSGTGVAGFSSNGLTKDGDVCTLLKHAADNNSMRYHFTAISPMLKSWFLADPNAKVARQAGKLIHDLQENDNLDDYVEEGYLVKYQATTPPSDADIYLSRVNNKVVVATAAPVQTVAFSLHRNLYYYLPKTFDTTDPTKAKNVEMAEKVKQVITKCLAA</sequence>
<dbReference type="AlphaFoldDB" id="A0A9W8A8F6"/>
<evidence type="ECO:0000313" key="2">
    <source>
        <dbReference type="EMBL" id="KAJ1925693.1"/>
    </source>
</evidence>
<name>A0A9W8A8F6_9FUNG</name>
<dbReference type="EMBL" id="JANBPT010000212">
    <property type="protein sequence ID" value="KAJ1925693.1"/>
    <property type="molecule type" value="Genomic_DNA"/>
</dbReference>
<proteinExistence type="predicted"/>
<keyword evidence="1" id="KW-0732">Signal</keyword>
<dbReference type="Proteomes" id="UP001150569">
    <property type="component" value="Unassembled WGS sequence"/>
</dbReference>
<feature type="chain" id="PRO_5040957325" evidence="1">
    <location>
        <begin position="24"/>
        <end position="204"/>
    </location>
</feature>
<evidence type="ECO:0000256" key="1">
    <source>
        <dbReference type="SAM" id="SignalP"/>
    </source>
</evidence>
<reference evidence="2" key="1">
    <citation type="submission" date="2022-07" db="EMBL/GenBank/DDBJ databases">
        <title>Phylogenomic reconstructions and comparative analyses of Kickxellomycotina fungi.</title>
        <authorList>
            <person name="Reynolds N.K."/>
            <person name="Stajich J.E."/>
            <person name="Barry K."/>
            <person name="Grigoriev I.V."/>
            <person name="Crous P."/>
            <person name="Smith M.E."/>
        </authorList>
    </citation>
    <scope>NUCLEOTIDE SEQUENCE</scope>
    <source>
        <strain evidence="2">RSA 861</strain>
    </source>
</reference>